<evidence type="ECO:0000256" key="2">
    <source>
        <dbReference type="ARBA" id="ARBA00022576"/>
    </source>
</evidence>
<dbReference type="GO" id="GO:0008483">
    <property type="term" value="F:transaminase activity"/>
    <property type="evidence" value="ECO:0007669"/>
    <property type="project" value="UniProtKB-KW"/>
</dbReference>
<protein>
    <recommendedName>
        <fullName evidence="7">Aminotransferase class I/classII domain-containing protein</fullName>
    </recommendedName>
</protein>
<dbReference type="GO" id="GO:1901605">
    <property type="term" value="P:alpha-amino acid metabolic process"/>
    <property type="evidence" value="ECO:0007669"/>
    <property type="project" value="TreeGrafter"/>
</dbReference>
<dbReference type="AlphaFoldDB" id="A0A2W1L256"/>
<dbReference type="InterPro" id="IPR050859">
    <property type="entry name" value="Class-I_PLP-dep_aminotransf"/>
</dbReference>
<proteinExistence type="predicted"/>
<keyword evidence="4" id="KW-0663">Pyridoxal phosphate</keyword>
<evidence type="ECO:0000256" key="4">
    <source>
        <dbReference type="ARBA" id="ARBA00022898"/>
    </source>
</evidence>
<comment type="caution">
    <text evidence="5">The sequence shown here is derived from an EMBL/GenBank/DDBJ whole genome shotgun (WGS) entry which is preliminary data.</text>
</comment>
<dbReference type="InterPro" id="IPR015421">
    <property type="entry name" value="PyrdxlP-dep_Trfase_major"/>
</dbReference>
<organism evidence="5 6">
    <name type="scientific">Paenibacillus sambharensis</name>
    <dbReference type="NCBI Taxonomy" id="1803190"/>
    <lineage>
        <taxon>Bacteria</taxon>
        <taxon>Bacillati</taxon>
        <taxon>Bacillota</taxon>
        <taxon>Bacilli</taxon>
        <taxon>Bacillales</taxon>
        <taxon>Paenibacillaceae</taxon>
        <taxon>Paenibacillus</taxon>
    </lineage>
</organism>
<evidence type="ECO:0008006" key="7">
    <source>
        <dbReference type="Google" id="ProtNLM"/>
    </source>
</evidence>
<dbReference type="PANTHER" id="PTHR42790:SF6">
    <property type="entry name" value="GNTR-FAMILY TRANSCRIPTIONAL REGULATOR"/>
    <property type="match status" value="1"/>
</dbReference>
<evidence type="ECO:0000313" key="6">
    <source>
        <dbReference type="Proteomes" id="UP000249522"/>
    </source>
</evidence>
<keyword evidence="6" id="KW-1185">Reference proteome</keyword>
<reference evidence="5 6" key="1">
    <citation type="submission" date="2018-06" db="EMBL/GenBank/DDBJ databases">
        <title>Paenibacillus imtechensis sp. nov.</title>
        <authorList>
            <person name="Pinnaka A.K."/>
            <person name="Singh H."/>
            <person name="Kaur M."/>
        </authorList>
    </citation>
    <scope>NUCLEOTIDE SEQUENCE [LARGE SCALE GENOMIC DNA]</scope>
    <source>
        <strain evidence="5 6">SMB1</strain>
    </source>
</reference>
<evidence type="ECO:0000313" key="5">
    <source>
        <dbReference type="EMBL" id="PZD92969.1"/>
    </source>
</evidence>
<dbReference type="EMBL" id="QKRB01000062">
    <property type="protein sequence ID" value="PZD92969.1"/>
    <property type="molecule type" value="Genomic_DNA"/>
</dbReference>
<sequence length="129" mass="14247">MYVVEDDYMADLDEDRKSDPLFAYGHSGKIIYLKSFSKIIFPGLRVGAAVVPDSLVETFCRYKRTLDIDTSMLSQGALDTGQKDFTVARAEPAAEAFGAGGRDRQALSAGVSPVRHAEAECDKRTFIRY</sequence>
<keyword evidence="2" id="KW-0032">Aminotransferase</keyword>
<dbReference type="Proteomes" id="UP000249522">
    <property type="component" value="Unassembled WGS sequence"/>
</dbReference>
<name>A0A2W1L256_9BACL</name>
<evidence type="ECO:0000256" key="1">
    <source>
        <dbReference type="ARBA" id="ARBA00001933"/>
    </source>
</evidence>
<dbReference type="PANTHER" id="PTHR42790">
    <property type="entry name" value="AMINOTRANSFERASE"/>
    <property type="match status" value="1"/>
</dbReference>
<evidence type="ECO:0000256" key="3">
    <source>
        <dbReference type="ARBA" id="ARBA00022679"/>
    </source>
</evidence>
<comment type="cofactor">
    <cofactor evidence="1">
        <name>pyridoxal 5'-phosphate</name>
        <dbReference type="ChEBI" id="CHEBI:597326"/>
    </cofactor>
</comment>
<dbReference type="InterPro" id="IPR015424">
    <property type="entry name" value="PyrdxlP-dep_Trfase"/>
</dbReference>
<keyword evidence="3" id="KW-0808">Transferase</keyword>
<accession>A0A2W1L256</accession>
<gene>
    <name evidence="5" type="ORF">DNH61_25560</name>
</gene>
<dbReference type="SUPFAM" id="SSF53383">
    <property type="entry name" value="PLP-dependent transferases"/>
    <property type="match status" value="1"/>
</dbReference>
<dbReference type="Gene3D" id="3.40.640.10">
    <property type="entry name" value="Type I PLP-dependent aspartate aminotransferase-like (Major domain)"/>
    <property type="match status" value="1"/>
</dbReference>